<dbReference type="InterPro" id="IPR051320">
    <property type="entry name" value="Viral_Replic_Matur_Polypro"/>
</dbReference>
<dbReference type="GO" id="GO:0004523">
    <property type="term" value="F:RNA-DNA hybrid ribonuclease activity"/>
    <property type="evidence" value="ECO:0007669"/>
    <property type="project" value="UniProtKB-EC"/>
</dbReference>
<evidence type="ECO:0000259" key="3">
    <source>
        <dbReference type="PROSITE" id="PS50878"/>
    </source>
</evidence>
<feature type="domain" description="Reverse transcriptase" evidence="3">
    <location>
        <begin position="1"/>
        <end position="80"/>
    </location>
</feature>
<dbReference type="PANTHER" id="PTHR33064:SF29">
    <property type="entry name" value="PEPTIDASE A2 DOMAIN-CONTAINING PROTEIN-RELATED"/>
    <property type="match status" value="1"/>
</dbReference>
<comment type="similarity">
    <text evidence="1">Belongs to the beta type-B retroviral polymerase family. HERV class-II K(HML-2) pol subfamily.</text>
</comment>
<dbReference type="AlphaFoldDB" id="A0ABD0PGT1"/>
<evidence type="ECO:0000256" key="1">
    <source>
        <dbReference type="ARBA" id="ARBA00010879"/>
    </source>
</evidence>
<accession>A0ABD0PGT1</accession>
<evidence type="ECO:0000256" key="2">
    <source>
        <dbReference type="ARBA" id="ARBA00012180"/>
    </source>
</evidence>
<dbReference type="InterPro" id="IPR000477">
    <property type="entry name" value="RT_dom"/>
</dbReference>
<feature type="non-terminal residue" evidence="4">
    <location>
        <position position="1"/>
    </location>
</feature>
<protein>
    <recommendedName>
        <fullName evidence="2">ribonuclease H</fullName>
        <ecNumber evidence="2">3.1.26.4</ecNumber>
    </recommendedName>
</protein>
<dbReference type="InterPro" id="IPR043128">
    <property type="entry name" value="Rev_trsase/Diguanyl_cyclase"/>
</dbReference>
<proteinExistence type="inferred from homology"/>
<dbReference type="PROSITE" id="PS50878">
    <property type="entry name" value="RT_POL"/>
    <property type="match status" value="1"/>
</dbReference>
<evidence type="ECO:0000313" key="5">
    <source>
        <dbReference type="Proteomes" id="UP001529510"/>
    </source>
</evidence>
<organism evidence="4 5">
    <name type="scientific">Cirrhinus mrigala</name>
    <name type="common">Mrigala</name>
    <dbReference type="NCBI Taxonomy" id="683832"/>
    <lineage>
        <taxon>Eukaryota</taxon>
        <taxon>Metazoa</taxon>
        <taxon>Chordata</taxon>
        <taxon>Craniata</taxon>
        <taxon>Vertebrata</taxon>
        <taxon>Euteleostomi</taxon>
        <taxon>Actinopterygii</taxon>
        <taxon>Neopterygii</taxon>
        <taxon>Teleostei</taxon>
        <taxon>Ostariophysi</taxon>
        <taxon>Cypriniformes</taxon>
        <taxon>Cyprinidae</taxon>
        <taxon>Labeoninae</taxon>
        <taxon>Labeonini</taxon>
        <taxon>Cirrhinus</taxon>
    </lineage>
</organism>
<dbReference type="FunFam" id="3.30.70.270:FF:000020">
    <property type="entry name" value="Transposon Tf2-6 polyprotein-like Protein"/>
    <property type="match status" value="1"/>
</dbReference>
<dbReference type="InterPro" id="IPR043502">
    <property type="entry name" value="DNA/RNA_pol_sf"/>
</dbReference>
<dbReference type="SUPFAM" id="SSF56672">
    <property type="entry name" value="DNA/RNA polymerases"/>
    <property type="match status" value="1"/>
</dbReference>
<evidence type="ECO:0000313" key="4">
    <source>
        <dbReference type="EMBL" id="KAL0172566.1"/>
    </source>
</evidence>
<dbReference type="Proteomes" id="UP001529510">
    <property type="component" value="Unassembled WGS sequence"/>
</dbReference>
<comment type="caution">
    <text evidence="4">The sequence shown here is derived from an EMBL/GenBank/DDBJ whole genome shotgun (WGS) entry which is preliminary data.</text>
</comment>
<dbReference type="Gene3D" id="3.30.70.270">
    <property type="match status" value="2"/>
</dbReference>
<dbReference type="EMBL" id="JAMKFB020000016">
    <property type="protein sequence ID" value="KAL0172566.1"/>
    <property type="molecule type" value="Genomic_DNA"/>
</dbReference>
<dbReference type="EC" id="3.1.26.4" evidence="2"/>
<name>A0ABD0PGT1_CIRMR</name>
<reference evidence="4 5" key="1">
    <citation type="submission" date="2024-05" db="EMBL/GenBank/DDBJ databases">
        <title>Genome sequencing and assembly of Indian major carp, Cirrhinus mrigala (Hamilton, 1822).</title>
        <authorList>
            <person name="Mohindra V."/>
            <person name="Chowdhury L.M."/>
            <person name="Lal K."/>
            <person name="Jena J.K."/>
        </authorList>
    </citation>
    <scope>NUCLEOTIDE SEQUENCE [LARGE SCALE GENOMIC DNA]</scope>
    <source>
        <strain evidence="4">CM1030</strain>
        <tissue evidence="4">Blood</tissue>
    </source>
</reference>
<sequence length="142" mass="16016">CLMDKILRPHAAYAAAYLSDIIIYSNDWQQHMEHLWAVLRALRGAGLTANPKKLGIWASTWVMDRPKTKKELRQFLGLAGYYRRFILNYSDLTSSLTDLTKKEAPDPVQWTELCQQAFTHVKAALCGGPLLHSPELGGGGMW</sequence>
<keyword evidence="5" id="KW-1185">Reference proteome</keyword>
<dbReference type="PANTHER" id="PTHR33064">
    <property type="entry name" value="POL PROTEIN"/>
    <property type="match status" value="1"/>
</dbReference>
<gene>
    <name evidence="4" type="ORF">M9458_032877</name>
</gene>